<protein>
    <submittedName>
        <fullName evidence="2">DUF4440 domain-containing protein</fullName>
    </submittedName>
</protein>
<dbReference type="Gene3D" id="3.10.450.50">
    <property type="match status" value="1"/>
</dbReference>
<dbReference type="Proteomes" id="UP000292120">
    <property type="component" value="Unassembled WGS sequence"/>
</dbReference>
<dbReference type="InterPro" id="IPR037401">
    <property type="entry name" value="SnoaL-like"/>
</dbReference>
<organism evidence="2 3">
    <name type="scientific">Aquabacterium lacunae</name>
    <dbReference type="NCBI Taxonomy" id="2528630"/>
    <lineage>
        <taxon>Bacteria</taxon>
        <taxon>Pseudomonadati</taxon>
        <taxon>Pseudomonadota</taxon>
        <taxon>Betaproteobacteria</taxon>
        <taxon>Burkholderiales</taxon>
        <taxon>Aquabacterium</taxon>
    </lineage>
</organism>
<dbReference type="PANTHER" id="PTHR34957">
    <property type="entry name" value="NUCLEAR TRANSPORT FACTOR 2 (NTF2) FAMILY PROTEIN"/>
    <property type="match status" value="1"/>
</dbReference>
<dbReference type="InterPro" id="IPR032710">
    <property type="entry name" value="NTF2-like_dom_sf"/>
</dbReference>
<accession>A0A4Q9H3Q3</accession>
<evidence type="ECO:0000313" key="3">
    <source>
        <dbReference type="Proteomes" id="UP000292120"/>
    </source>
</evidence>
<proteinExistence type="predicted"/>
<dbReference type="AlphaFoldDB" id="A0A4Q9H3Q3"/>
<evidence type="ECO:0000313" key="2">
    <source>
        <dbReference type="EMBL" id="TBO30488.1"/>
    </source>
</evidence>
<feature type="domain" description="SnoaL-like" evidence="1">
    <location>
        <begin position="7"/>
        <end position="121"/>
    </location>
</feature>
<sequence>MATAEETEQAFYEALQQGDVERLMSLWAEDEEVACVHPNGPRLVGPGAIRAGFETVLSNGGMAITPVSTRRMETATCAVHHVLEKVQAITSEGLQTAYVLATNVFVRSELGWRMVAHHASPGQADQMLEMVEAGPVLH</sequence>
<keyword evidence="3" id="KW-1185">Reference proteome</keyword>
<evidence type="ECO:0000259" key="1">
    <source>
        <dbReference type="Pfam" id="PF13474"/>
    </source>
</evidence>
<gene>
    <name evidence="2" type="ORF">EYS42_12035</name>
</gene>
<comment type="caution">
    <text evidence="2">The sequence shown here is derived from an EMBL/GenBank/DDBJ whole genome shotgun (WGS) entry which is preliminary data.</text>
</comment>
<dbReference type="EMBL" id="SIXI01000004">
    <property type="protein sequence ID" value="TBO30488.1"/>
    <property type="molecule type" value="Genomic_DNA"/>
</dbReference>
<dbReference type="Pfam" id="PF13474">
    <property type="entry name" value="SnoaL_3"/>
    <property type="match status" value="1"/>
</dbReference>
<reference evidence="2 3" key="1">
    <citation type="submission" date="2019-02" db="EMBL/GenBank/DDBJ databases">
        <title>Aquabacterium sp. strain KMB7.</title>
        <authorList>
            <person name="Chen W.-M."/>
        </authorList>
    </citation>
    <scope>NUCLEOTIDE SEQUENCE [LARGE SCALE GENOMIC DNA]</scope>
    <source>
        <strain evidence="2 3">KMB7</strain>
    </source>
</reference>
<name>A0A4Q9H3Q3_9BURK</name>
<dbReference type="OrthoDB" id="5767026at2"/>
<dbReference type="PANTHER" id="PTHR34957:SF1">
    <property type="entry name" value="NUCLEAR TRANSPORT FACTOR 2 (NTF2) FAMILY PROTEIN"/>
    <property type="match status" value="1"/>
</dbReference>
<dbReference type="SUPFAM" id="SSF54427">
    <property type="entry name" value="NTF2-like"/>
    <property type="match status" value="1"/>
</dbReference>